<keyword evidence="3" id="KW-1185">Reference proteome</keyword>
<keyword evidence="1" id="KW-1133">Transmembrane helix</keyword>
<accession>A0A0M0G9W6</accession>
<dbReference type="EMBL" id="LGUF01000007">
    <property type="protein sequence ID" value="KON86231.1"/>
    <property type="molecule type" value="Genomic_DNA"/>
</dbReference>
<dbReference type="AlphaFoldDB" id="A0A0M0G9W6"/>
<feature type="transmembrane region" description="Helical" evidence="1">
    <location>
        <begin position="75"/>
        <end position="100"/>
    </location>
</feature>
<evidence type="ECO:0000256" key="1">
    <source>
        <dbReference type="SAM" id="Phobius"/>
    </source>
</evidence>
<name>A0A0M0G9W6_SPOGL</name>
<dbReference type="PATRIC" id="fig|1459.3.peg.1027"/>
<dbReference type="OrthoDB" id="2455856at2"/>
<feature type="transmembrane region" description="Helical" evidence="1">
    <location>
        <begin position="112"/>
        <end position="138"/>
    </location>
</feature>
<feature type="transmembrane region" description="Helical" evidence="1">
    <location>
        <begin position="192"/>
        <end position="214"/>
    </location>
</feature>
<keyword evidence="1" id="KW-0472">Membrane</keyword>
<feature type="transmembrane region" description="Helical" evidence="1">
    <location>
        <begin position="34"/>
        <end position="54"/>
    </location>
</feature>
<evidence type="ECO:0008006" key="4">
    <source>
        <dbReference type="Google" id="ProtNLM"/>
    </source>
</evidence>
<sequence length="220" mass="25039">MGYRVPLLRGLKEPYTISHQLRKEESLSGLWKQVLLLILLSALVFGVSAFFGIGSEHTSRSLTELSRSEYELYKLFFGAGQVIWGIIYAILVIFVPSLFLWTVVEVEYKKLISIQLMVLLILLTEKTINIPMFLFLGIDTESSIFSLGIIAQASAFPELIIYTLSAITLFKIWTLVLQYQYLKVVSERSPRFLIFVLLGTHLFFVIVSALLSSIHLEKLI</sequence>
<reference evidence="3" key="1">
    <citation type="submission" date="2015-07" db="EMBL/GenBank/DDBJ databases">
        <title>Fjat-10036 dsm4.</title>
        <authorList>
            <person name="Liu B."/>
            <person name="Wang J."/>
            <person name="Zhu Y."/>
            <person name="Liu G."/>
            <person name="Chen Q."/>
            <person name="Chen Z."/>
            <person name="Lan J."/>
            <person name="Che J."/>
            <person name="Ge C."/>
            <person name="Shi H."/>
            <person name="Pan Z."/>
            <person name="Liu X."/>
        </authorList>
    </citation>
    <scope>NUCLEOTIDE SEQUENCE [LARGE SCALE GENOMIC DNA]</scope>
    <source>
        <strain evidence="3">DSM 4</strain>
    </source>
</reference>
<proteinExistence type="predicted"/>
<comment type="caution">
    <text evidence="2">The sequence shown here is derived from an EMBL/GenBank/DDBJ whole genome shotgun (WGS) entry which is preliminary data.</text>
</comment>
<evidence type="ECO:0000313" key="3">
    <source>
        <dbReference type="Proteomes" id="UP000037109"/>
    </source>
</evidence>
<gene>
    <name evidence="2" type="ORF">AF332_04915</name>
</gene>
<dbReference type="RefSeq" id="WP_053433584.1">
    <property type="nucleotide sequence ID" value="NZ_LGUF01000007.1"/>
</dbReference>
<evidence type="ECO:0000313" key="2">
    <source>
        <dbReference type="EMBL" id="KON86231.1"/>
    </source>
</evidence>
<protein>
    <recommendedName>
        <fullName evidence="4">Yip1 domain-containing protein</fullName>
    </recommendedName>
</protein>
<organism evidence="2 3">
    <name type="scientific">Sporosarcina globispora</name>
    <name type="common">Bacillus globisporus</name>
    <dbReference type="NCBI Taxonomy" id="1459"/>
    <lineage>
        <taxon>Bacteria</taxon>
        <taxon>Bacillati</taxon>
        <taxon>Bacillota</taxon>
        <taxon>Bacilli</taxon>
        <taxon>Bacillales</taxon>
        <taxon>Caryophanaceae</taxon>
        <taxon>Sporosarcina</taxon>
    </lineage>
</organism>
<keyword evidence="1" id="KW-0812">Transmembrane</keyword>
<dbReference type="Proteomes" id="UP000037109">
    <property type="component" value="Unassembled WGS sequence"/>
</dbReference>
<feature type="transmembrane region" description="Helical" evidence="1">
    <location>
        <begin position="159"/>
        <end position="180"/>
    </location>
</feature>